<evidence type="ECO:0000313" key="3">
    <source>
        <dbReference type="Proteomes" id="UP000248749"/>
    </source>
</evidence>
<accession>A0A2W2EAI0</accession>
<dbReference type="Gene3D" id="3.40.50.150">
    <property type="entry name" value="Vaccinia Virus protein VP39"/>
    <property type="match status" value="1"/>
</dbReference>
<organism evidence="2 3">
    <name type="scientific">Micromonospora deserti</name>
    <dbReference type="NCBI Taxonomy" id="2070366"/>
    <lineage>
        <taxon>Bacteria</taxon>
        <taxon>Bacillati</taxon>
        <taxon>Actinomycetota</taxon>
        <taxon>Actinomycetes</taxon>
        <taxon>Micromonosporales</taxon>
        <taxon>Micromonosporaceae</taxon>
        <taxon>Micromonospora</taxon>
    </lineage>
</organism>
<proteinExistence type="predicted"/>
<comment type="caution">
    <text evidence="2">The sequence shown here is derived from an EMBL/GenBank/DDBJ whole genome shotgun (WGS) entry which is preliminary data.</text>
</comment>
<name>A0A2W2EAI0_9ACTN</name>
<dbReference type="CDD" id="cd02440">
    <property type="entry name" value="AdoMet_MTases"/>
    <property type="match status" value="1"/>
</dbReference>
<protein>
    <recommendedName>
        <fullName evidence="1">Methyltransferase domain-containing protein</fullName>
    </recommendedName>
</protein>
<evidence type="ECO:0000259" key="1">
    <source>
        <dbReference type="Pfam" id="PF13847"/>
    </source>
</evidence>
<dbReference type="InterPro" id="IPR036388">
    <property type="entry name" value="WH-like_DNA-bd_sf"/>
</dbReference>
<gene>
    <name evidence="2" type="ORF">C1I99_05320</name>
</gene>
<evidence type="ECO:0000313" key="2">
    <source>
        <dbReference type="EMBL" id="PZG01844.1"/>
    </source>
</evidence>
<reference evidence="2 3" key="1">
    <citation type="submission" date="2018-01" db="EMBL/GenBank/DDBJ databases">
        <title>Draft genome sequence of Salinispora sp. 13K206.</title>
        <authorList>
            <person name="Sahin N."/>
            <person name="Saygin H."/>
            <person name="Ay H."/>
        </authorList>
    </citation>
    <scope>NUCLEOTIDE SEQUENCE [LARGE SCALE GENOMIC DNA]</scope>
    <source>
        <strain evidence="2 3">13K206</strain>
    </source>
</reference>
<dbReference type="Gene3D" id="1.10.10.10">
    <property type="entry name" value="Winged helix-like DNA-binding domain superfamily/Winged helix DNA-binding domain"/>
    <property type="match status" value="1"/>
</dbReference>
<dbReference type="AlphaFoldDB" id="A0A2W2EAI0"/>
<dbReference type="InterPro" id="IPR036390">
    <property type="entry name" value="WH_DNA-bd_sf"/>
</dbReference>
<keyword evidence="3" id="KW-1185">Reference proteome</keyword>
<dbReference type="PANTHER" id="PTHR45128:SF1">
    <property type="entry name" value="S-ADENOSYLMETHIONINE-DEPENDENT METHYLTRANSFERASE RV2258C"/>
    <property type="match status" value="1"/>
</dbReference>
<dbReference type="InterPro" id="IPR053173">
    <property type="entry name" value="SAM-binding_MTase"/>
</dbReference>
<feature type="domain" description="Methyltransferase" evidence="1">
    <location>
        <begin position="243"/>
        <end position="357"/>
    </location>
</feature>
<dbReference type="InterPro" id="IPR029063">
    <property type="entry name" value="SAM-dependent_MTases_sf"/>
</dbReference>
<dbReference type="Pfam" id="PF13847">
    <property type="entry name" value="Methyltransf_31"/>
    <property type="match status" value="1"/>
</dbReference>
<dbReference type="PANTHER" id="PTHR45128">
    <property type="entry name" value="METHYLTRANSFERASE TYPE 11"/>
    <property type="match status" value="1"/>
</dbReference>
<dbReference type="Proteomes" id="UP000248749">
    <property type="component" value="Unassembled WGS sequence"/>
</dbReference>
<dbReference type="SUPFAM" id="SSF53335">
    <property type="entry name" value="S-adenosyl-L-methionine-dependent methyltransferases"/>
    <property type="match status" value="1"/>
</dbReference>
<dbReference type="SUPFAM" id="SSF46785">
    <property type="entry name" value="Winged helix' DNA-binding domain"/>
    <property type="match status" value="1"/>
</dbReference>
<dbReference type="InterPro" id="IPR025714">
    <property type="entry name" value="Methyltranfer_dom"/>
</dbReference>
<sequence length="418" mass="45635">MTADSNCGCLRARPYCGGLGEFDEHQDHVSNRRRKCRRIRSDPPLVSRAITVSRSVRRGDAMSASSVVPGPDGAPVTPTVEMVPHWERPLPALAPVEPSALFNGFAGTTVVASLQQLGIWDQLAEGPKTIESLELSSGAVRRRLVAMLGAMTLLGYVEIHDDRVSLTRTGRELVAQRGFFTWAVRGYGPLLRSLTALATGECTFGSDVQRDEAGVATGSGEVGRSLMRPIETDVLGSIDFASVADLGCGDGSRLIRLCAGKPDRRGVGLDISAPACELAEKRVAQAGLSDRIQISCEDVLHSMSRRTFPGIELVTSFLMMHDLFAATGNPTQVIRTLRRVFPDARYFLVADTTAQSWSDYSNGLPIFSLQFELMHTFMDTPILERHVYETAFSEAGLRLERCEQFGAPSTWLFLLSVR</sequence>
<dbReference type="EMBL" id="POUB01000019">
    <property type="protein sequence ID" value="PZG01844.1"/>
    <property type="molecule type" value="Genomic_DNA"/>
</dbReference>